<dbReference type="GO" id="GO:0005506">
    <property type="term" value="F:iron ion binding"/>
    <property type="evidence" value="ECO:0007669"/>
    <property type="project" value="InterPro"/>
</dbReference>
<dbReference type="Pfam" id="PF01106">
    <property type="entry name" value="NifU"/>
    <property type="match status" value="1"/>
</dbReference>
<dbReference type="InterPro" id="IPR001075">
    <property type="entry name" value="NIF_FeS_clus_asmbl_NifU_C"/>
</dbReference>
<protein>
    <submittedName>
        <fullName evidence="3">NifU family protein</fullName>
    </submittedName>
</protein>
<gene>
    <name evidence="3" type="ORF">JZK55_09160</name>
</gene>
<evidence type="ECO:0000259" key="2">
    <source>
        <dbReference type="Pfam" id="PF01106"/>
    </source>
</evidence>
<dbReference type="GO" id="GO:0016226">
    <property type="term" value="P:iron-sulfur cluster assembly"/>
    <property type="evidence" value="ECO:0007669"/>
    <property type="project" value="InterPro"/>
</dbReference>
<dbReference type="AlphaFoldDB" id="A0A7G1GZZ9"/>
<evidence type="ECO:0000313" key="3">
    <source>
        <dbReference type="EMBL" id="BCB95994.1"/>
    </source>
</evidence>
<dbReference type="KEGG" id="dtp:JZK55_09160"/>
<proteinExistence type="inferred from homology"/>
<dbReference type="EMBL" id="AP022873">
    <property type="protein sequence ID" value="BCB95994.1"/>
    <property type="molecule type" value="Genomic_DNA"/>
</dbReference>
<dbReference type="Proteomes" id="UP000516360">
    <property type="component" value="Chromosome"/>
</dbReference>
<name>A0A7G1GZZ9_9BACT</name>
<reference evidence="3 4" key="1">
    <citation type="submission" date="2020-03" db="EMBL/GenBank/DDBJ databases">
        <title>Complete genome sequences of two sulfur-disproportionating bacterial strains T55J and Mzg5.</title>
        <authorList>
            <person name="Umezawa K."/>
            <person name="Kojima H."/>
            <person name="Kato Y."/>
            <person name="Fukui M."/>
        </authorList>
    </citation>
    <scope>NUCLEOTIDE SEQUENCE [LARGE SCALE GENOMIC DNA]</scope>
    <source>
        <strain evidence="3 4">T55J</strain>
    </source>
</reference>
<accession>A0A7G1GZZ9</accession>
<dbReference type="GO" id="GO:0051536">
    <property type="term" value="F:iron-sulfur cluster binding"/>
    <property type="evidence" value="ECO:0007669"/>
    <property type="project" value="InterPro"/>
</dbReference>
<feature type="domain" description="NIF system FeS cluster assembly NifU C-terminal" evidence="2">
    <location>
        <begin position="7"/>
        <end position="72"/>
    </location>
</feature>
<dbReference type="Gene3D" id="3.30.300.130">
    <property type="entry name" value="Fe-S cluster assembly (FSCA)"/>
    <property type="match status" value="1"/>
</dbReference>
<comment type="similarity">
    <text evidence="1">Belongs to the NifU family.</text>
</comment>
<evidence type="ECO:0000256" key="1">
    <source>
        <dbReference type="ARBA" id="ARBA00006420"/>
    </source>
</evidence>
<dbReference type="SUPFAM" id="SSF117916">
    <property type="entry name" value="Fe-S cluster assembly (FSCA) domain-like"/>
    <property type="match status" value="1"/>
</dbReference>
<dbReference type="PANTHER" id="PTHR11178">
    <property type="entry name" value="IRON-SULFUR CLUSTER SCAFFOLD PROTEIN NFU-RELATED"/>
    <property type="match status" value="1"/>
</dbReference>
<dbReference type="InterPro" id="IPR034904">
    <property type="entry name" value="FSCA_dom_sf"/>
</dbReference>
<evidence type="ECO:0000313" key="4">
    <source>
        <dbReference type="Proteomes" id="UP000516360"/>
    </source>
</evidence>
<dbReference type="RefSeq" id="WP_203473450.1">
    <property type="nucleotide sequence ID" value="NZ_AP022873.1"/>
</dbReference>
<sequence length="74" mass="8248">MITREQVETVLDKIRIGLKTEGGDIELIDIKDDIVYVRLVGACGTCPMSTLTMKNWVETTVKKEIPEVKAVQAI</sequence>
<keyword evidence="4" id="KW-1185">Reference proteome</keyword>
<dbReference type="PANTHER" id="PTHR11178:SF25">
    <property type="entry name" value="NIFU-LIKE PROTEIN 3, CHLOROPLASTIC"/>
    <property type="match status" value="1"/>
</dbReference>
<organism evidence="3 4">
    <name type="scientific">Dissulfurispira thermophila</name>
    <dbReference type="NCBI Taxonomy" id="2715679"/>
    <lineage>
        <taxon>Bacteria</taxon>
        <taxon>Pseudomonadati</taxon>
        <taxon>Nitrospirota</taxon>
        <taxon>Thermodesulfovibrionia</taxon>
        <taxon>Thermodesulfovibrionales</taxon>
        <taxon>Dissulfurispiraceae</taxon>
        <taxon>Dissulfurispira</taxon>
    </lineage>
</organism>